<proteinExistence type="predicted"/>
<dbReference type="AlphaFoldDB" id="A0A2D0KD75"/>
<feature type="chain" id="PRO_5012338692" evidence="1">
    <location>
        <begin position="22"/>
        <end position="69"/>
    </location>
</feature>
<evidence type="ECO:0000313" key="2">
    <source>
        <dbReference type="EMBL" id="PHM61383.1"/>
    </source>
</evidence>
<dbReference type="Proteomes" id="UP000222168">
    <property type="component" value="Unassembled WGS sequence"/>
</dbReference>
<comment type="caution">
    <text evidence="2">The sequence shown here is derived from an EMBL/GenBank/DDBJ whole genome shotgun (WGS) entry which is preliminary data.</text>
</comment>
<keyword evidence="1" id="KW-0732">Signal</keyword>
<dbReference type="EMBL" id="NJAK01000001">
    <property type="protein sequence ID" value="PHM61383.1"/>
    <property type="molecule type" value="Genomic_DNA"/>
</dbReference>
<keyword evidence="3" id="KW-1185">Reference proteome</keyword>
<accession>A0A2D0KD75</accession>
<gene>
    <name evidence="2" type="ORF">Xish_00509</name>
</gene>
<reference evidence="2 3" key="1">
    <citation type="journal article" date="2017" name="Nat. Microbiol.">
        <title>Natural product diversity associated with the nematode symbionts Photorhabdus and Xenorhabdus.</title>
        <authorList>
            <person name="Tobias N.J."/>
            <person name="Wolff H."/>
            <person name="Djahanschiri B."/>
            <person name="Grundmann F."/>
            <person name="Kronenwerth M."/>
            <person name="Shi Y.M."/>
            <person name="Simonyi S."/>
            <person name="Grun P."/>
            <person name="Shapiro-Ilan D."/>
            <person name="Pidot S.J."/>
            <person name="Stinear T.P."/>
            <person name="Ebersberger I."/>
            <person name="Bode H.B."/>
        </authorList>
    </citation>
    <scope>NUCLEOTIDE SEQUENCE [LARGE SCALE GENOMIC DNA]</scope>
    <source>
        <strain evidence="2 3">DSM 22670</strain>
    </source>
</reference>
<evidence type="ECO:0000256" key="1">
    <source>
        <dbReference type="SAM" id="SignalP"/>
    </source>
</evidence>
<sequence length="69" mass="7895">MKTSLTLCTAILLLTSWNTFATEAKSNNKSEQCKSLAFTICAKHIKHHKKYQFCLKEIYSNCMHQIGTI</sequence>
<name>A0A2D0KD75_9GAMM</name>
<protein>
    <submittedName>
        <fullName evidence="2">Uncharacterized protein</fullName>
    </submittedName>
</protein>
<organism evidence="2 3">
    <name type="scientific">Xenorhabdus ishibashii</name>
    <dbReference type="NCBI Taxonomy" id="1034471"/>
    <lineage>
        <taxon>Bacteria</taxon>
        <taxon>Pseudomonadati</taxon>
        <taxon>Pseudomonadota</taxon>
        <taxon>Gammaproteobacteria</taxon>
        <taxon>Enterobacterales</taxon>
        <taxon>Morganellaceae</taxon>
        <taxon>Xenorhabdus</taxon>
    </lineage>
</organism>
<evidence type="ECO:0000313" key="3">
    <source>
        <dbReference type="Proteomes" id="UP000222168"/>
    </source>
</evidence>
<feature type="signal peptide" evidence="1">
    <location>
        <begin position="1"/>
        <end position="21"/>
    </location>
</feature>